<accession>M2SNM7</accession>
<dbReference type="EMBL" id="KB445644">
    <property type="protein sequence ID" value="EMD63915.1"/>
    <property type="molecule type" value="Genomic_DNA"/>
</dbReference>
<sequence length="63" mass="6325">MSKVILHDSAPARFVAAAAIAGLAALGGSGLDDGGDGGGDAGRHFERGGLRLSWLCGREEVCE</sequence>
<keyword evidence="2" id="KW-1185">Reference proteome</keyword>
<dbReference type="GeneID" id="19139040"/>
<dbReference type="KEGG" id="bsc:COCSADRAFT_37645"/>
<dbReference type="HOGENOM" id="CLU_2885635_0_0_1"/>
<name>M2SNM7_COCSN</name>
<evidence type="ECO:0000313" key="1">
    <source>
        <dbReference type="EMBL" id="EMD63915.1"/>
    </source>
</evidence>
<dbReference type="Proteomes" id="UP000016934">
    <property type="component" value="Unassembled WGS sequence"/>
</dbReference>
<proteinExistence type="predicted"/>
<protein>
    <submittedName>
        <fullName evidence="1">Uncharacterized protein</fullName>
    </submittedName>
</protein>
<reference evidence="2" key="2">
    <citation type="journal article" date="2013" name="PLoS Genet.">
        <title>Comparative genome structure, secondary metabolite, and effector coding capacity across Cochliobolus pathogens.</title>
        <authorList>
            <person name="Condon B.J."/>
            <person name="Leng Y."/>
            <person name="Wu D."/>
            <person name="Bushley K.E."/>
            <person name="Ohm R.A."/>
            <person name="Otillar R."/>
            <person name="Martin J."/>
            <person name="Schackwitz W."/>
            <person name="Grimwood J."/>
            <person name="MohdZainudin N."/>
            <person name="Xue C."/>
            <person name="Wang R."/>
            <person name="Manning V.A."/>
            <person name="Dhillon B."/>
            <person name="Tu Z.J."/>
            <person name="Steffenson B.J."/>
            <person name="Salamov A."/>
            <person name="Sun H."/>
            <person name="Lowry S."/>
            <person name="LaButti K."/>
            <person name="Han J."/>
            <person name="Copeland A."/>
            <person name="Lindquist E."/>
            <person name="Barry K."/>
            <person name="Schmutz J."/>
            <person name="Baker S.E."/>
            <person name="Ciuffetti L.M."/>
            <person name="Grigoriev I.V."/>
            <person name="Zhong S."/>
            <person name="Turgeon B.G."/>
        </authorList>
    </citation>
    <scope>NUCLEOTIDE SEQUENCE [LARGE SCALE GENOMIC DNA]</scope>
    <source>
        <strain evidence="2">ND90Pr / ATCC 201652</strain>
    </source>
</reference>
<dbReference type="AlphaFoldDB" id="M2SNM7"/>
<dbReference type="RefSeq" id="XP_007700480.1">
    <property type="nucleotide sequence ID" value="XM_007702290.1"/>
</dbReference>
<evidence type="ECO:0000313" key="2">
    <source>
        <dbReference type="Proteomes" id="UP000016934"/>
    </source>
</evidence>
<organism evidence="1 2">
    <name type="scientific">Cochliobolus sativus (strain ND90Pr / ATCC 201652)</name>
    <name type="common">Common root rot and spot blotch fungus</name>
    <name type="synonym">Bipolaris sorokiniana</name>
    <dbReference type="NCBI Taxonomy" id="665912"/>
    <lineage>
        <taxon>Eukaryota</taxon>
        <taxon>Fungi</taxon>
        <taxon>Dikarya</taxon>
        <taxon>Ascomycota</taxon>
        <taxon>Pezizomycotina</taxon>
        <taxon>Dothideomycetes</taxon>
        <taxon>Pleosporomycetidae</taxon>
        <taxon>Pleosporales</taxon>
        <taxon>Pleosporineae</taxon>
        <taxon>Pleosporaceae</taxon>
        <taxon>Bipolaris</taxon>
    </lineage>
</organism>
<reference evidence="1 2" key="1">
    <citation type="journal article" date="2012" name="PLoS Pathog.">
        <title>Diverse lifestyles and strategies of plant pathogenesis encoded in the genomes of eighteen Dothideomycetes fungi.</title>
        <authorList>
            <person name="Ohm R.A."/>
            <person name="Feau N."/>
            <person name="Henrissat B."/>
            <person name="Schoch C.L."/>
            <person name="Horwitz B.A."/>
            <person name="Barry K.W."/>
            <person name="Condon B.J."/>
            <person name="Copeland A.C."/>
            <person name="Dhillon B."/>
            <person name="Glaser F."/>
            <person name="Hesse C.N."/>
            <person name="Kosti I."/>
            <person name="LaButti K."/>
            <person name="Lindquist E.A."/>
            <person name="Lucas S."/>
            <person name="Salamov A.A."/>
            <person name="Bradshaw R.E."/>
            <person name="Ciuffetti L."/>
            <person name="Hamelin R.C."/>
            <person name="Kema G.H.J."/>
            <person name="Lawrence C."/>
            <person name="Scott J.A."/>
            <person name="Spatafora J.W."/>
            <person name="Turgeon B.G."/>
            <person name="de Wit P.J.G.M."/>
            <person name="Zhong S."/>
            <person name="Goodwin S.B."/>
            <person name="Grigoriev I.V."/>
        </authorList>
    </citation>
    <scope>NUCLEOTIDE SEQUENCE [LARGE SCALE GENOMIC DNA]</scope>
    <source>
        <strain evidence="2">ND90Pr / ATCC 201652</strain>
    </source>
</reference>
<gene>
    <name evidence="1" type="ORF">COCSADRAFT_37645</name>
</gene>